<gene>
    <name evidence="5" type="ORF">HannXRQ_Chr07g0197681</name>
    <name evidence="4" type="ORF">HanXRQr2_Chr07g0305981</name>
</gene>
<dbReference type="InterPro" id="IPR000719">
    <property type="entry name" value="Prot_kinase_dom"/>
</dbReference>
<evidence type="ECO:0000256" key="2">
    <source>
        <dbReference type="ARBA" id="ARBA00022840"/>
    </source>
</evidence>
<evidence type="ECO:0000313" key="6">
    <source>
        <dbReference type="Proteomes" id="UP000215914"/>
    </source>
</evidence>
<dbReference type="EMBL" id="CM007896">
    <property type="protein sequence ID" value="OTG20854.1"/>
    <property type="molecule type" value="Genomic_DNA"/>
</dbReference>
<feature type="domain" description="Protein kinase" evidence="3">
    <location>
        <begin position="1"/>
        <end position="203"/>
    </location>
</feature>
<sequence length="203" mass="22896">MIHRGENEVVFHGILKGSKLNVVVKVQSDTKKYQSEVQALEQTQNEHVIKLLGTCLEETARLLVFEYACNGSLDQHLSHQNSRPLTWQERIKIAIGVCRGLNHLHGNNIIHGDMRPKNIWLTHDFQPLIAGFGLASMTNESQNSSNHYIIGTLGYLAPEYKERGNATPKTDVYAFGMILLQLVTGRSPTDTRLHGHSLINWVY</sequence>
<keyword evidence="6" id="KW-1185">Reference proteome</keyword>
<reference evidence="4" key="3">
    <citation type="submission" date="2020-06" db="EMBL/GenBank/DDBJ databases">
        <title>Helianthus annuus Genome sequencing and assembly Release 2.</title>
        <authorList>
            <person name="Gouzy J."/>
            <person name="Langlade N."/>
            <person name="Munos S."/>
        </authorList>
    </citation>
    <scope>NUCLEOTIDE SEQUENCE</scope>
    <source>
        <tissue evidence="4">Leaves</tissue>
    </source>
</reference>
<dbReference type="PANTHER" id="PTHR27001:SF790">
    <property type="entry name" value="PROTEIN KINASE DOMAIN-CONTAINING PROTEIN"/>
    <property type="match status" value="1"/>
</dbReference>
<evidence type="ECO:0000313" key="4">
    <source>
        <dbReference type="EMBL" id="KAF5799568.1"/>
    </source>
</evidence>
<protein>
    <submittedName>
        <fullName evidence="5">Putative ephrin type-A receptor 8</fullName>
    </submittedName>
</protein>
<keyword evidence="5" id="KW-0675">Receptor</keyword>
<keyword evidence="4" id="KW-0808">Transferase</keyword>
<dbReference type="InterPro" id="IPR011009">
    <property type="entry name" value="Kinase-like_dom_sf"/>
</dbReference>
<accession>A0A251UCK6</accession>
<name>A0A251UCK6_HELAN</name>
<keyword evidence="1" id="KW-0547">Nucleotide-binding</keyword>
<dbReference type="AlphaFoldDB" id="A0A251UCK6"/>
<reference evidence="5" key="2">
    <citation type="submission" date="2017-02" db="EMBL/GenBank/DDBJ databases">
        <title>Sunflower complete genome.</title>
        <authorList>
            <person name="Langlade N."/>
            <person name="Munos S."/>
        </authorList>
    </citation>
    <scope>NUCLEOTIDE SEQUENCE [LARGE SCALE GENOMIC DNA]</scope>
    <source>
        <tissue evidence="5">Leaves</tissue>
    </source>
</reference>
<dbReference type="SUPFAM" id="SSF56112">
    <property type="entry name" value="Protein kinase-like (PK-like)"/>
    <property type="match status" value="1"/>
</dbReference>
<dbReference type="EMBL" id="MNCJ02000322">
    <property type="protein sequence ID" value="KAF5799568.1"/>
    <property type="molecule type" value="Genomic_DNA"/>
</dbReference>
<dbReference type="Gramene" id="mRNA:HanXRQr2_Chr07g0305981">
    <property type="protein sequence ID" value="mRNA:HanXRQr2_Chr07g0305981"/>
    <property type="gene ID" value="HanXRQr2_Chr07g0305981"/>
</dbReference>
<organism evidence="5 6">
    <name type="scientific">Helianthus annuus</name>
    <name type="common">Common sunflower</name>
    <dbReference type="NCBI Taxonomy" id="4232"/>
    <lineage>
        <taxon>Eukaryota</taxon>
        <taxon>Viridiplantae</taxon>
        <taxon>Streptophyta</taxon>
        <taxon>Embryophyta</taxon>
        <taxon>Tracheophyta</taxon>
        <taxon>Spermatophyta</taxon>
        <taxon>Magnoliopsida</taxon>
        <taxon>eudicotyledons</taxon>
        <taxon>Gunneridae</taxon>
        <taxon>Pentapetalae</taxon>
        <taxon>asterids</taxon>
        <taxon>campanulids</taxon>
        <taxon>Asterales</taxon>
        <taxon>Asteraceae</taxon>
        <taxon>Asteroideae</taxon>
        <taxon>Heliantheae alliance</taxon>
        <taxon>Heliantheae</taxon>
        <taxon>Helianthus</taxon>
    </lineage>
</organism>
<dbReference type="Proteomes" id="UP000215914">
    <property type="component" value="Chromosome 7"/>
</dbReference>
<dbReference type="Pfam" id="PF07714">
    <property type="entry name" value="PK_Tyr_Ser-Thr"/>
    <property type="match status" value="1"/>
</dbReference>
<evidence type="ECO:0000313" key="5">
    <source>
        <dbReference type="EMBL" id="OTG20854.1"/>
    </source>
</evidence>
<dbReference type="InterPro" id="IPR001245">
    <property type="entry name" value="Ser-Thr/Tyr_kinase_cat_dom"/>
</dbReference>
<dbReference type="GO" id="GO:0005524">
    <property type="term" value="F:ATP binding"/>
    <property type="evidence" value="ECO:0007669"/>
    <property type="project" value="UniProtKB-KW"/>
</dbReference>
<evidence type="ECO:0000259" key="3">
    <source>
        <dbReference type="PROSITE" id="PS50011"/>
    </source>
</evidence>
<dbReference type="PROSITE" id="PS50011">
    <property type="entry name" value="PROTEIN_KINASE_DOM"/>
    <property type="match status" value="1"/>
</dbReference>
<dbReference type="GO" id="GO:0005886">
    <property type="term" value="C:plasma membrane"/>
    <property type="evidence" value="ECO:0000318"/>
    <property type="project" value="GO_Central"/>
</dbReference>
<reference evidence="4 6" key="1">
    <citation type="journal article" date="2017" name="Nature">
        <title>The sunflower genome provides insights into oil metabolism, flowering and Asterid evolution.</title>
        <authorList>
            <person name="Badouin H."/>
            <person name="Gouzy J."/>
            <person name="Grassa C.J."/>
            <person name="Murat F."/>
            <person name="Staton S.E."/>
            <person name="Cottret L."/>
            <person name="Lelandais-Briere C."/>
            <person name="Owens G.L."/>
            <person name="Carrere S."/>
            <person name="Mayjonade B."/>
            <person name="Legrand L."/>
            <person name="Gill N."/>
            <person name="Kane N.C."/>
            <person name="Bowers J.E."/>
            <person name="Hubner S."/>
            <person name="Bellec A."/>
            <person name="Berard A."/>
            <person name="Berges H."/>
            <person name="Blanchet N."/>
            <person name="Boniface M.C."/>
            <person name="Brunel D."/>
            <person name="Catrice O."/>
            <person name="Chaidir N."/>
            <person name="Claudel C."/>
            <person name="Donnadieu C."/>
            <person name="Faraut T."/>
            <person name="Fievet G."/>
            <person name="Helmstetter N."/>
            <person name="King M."/>
            <person name="Knapp S.J."/>
            <person name="Lai Z."/>
            <person name="Le Paslier M.C."/>
            <person name="Lippi Y."/>
            <person name="Lorenzon L."/>
            <person name="Mandel J.R."/>
            <person name="Marage G."/>
            <person name="Marchand G."/>
            <person name="Marquand E."/>
            <person name="Bret-Mestries E."/>
            <person name="Morien E."/>
            <person name="Nambeesan S."/>
            <person name="Nguyen T."/>
            <person name="Pegot-Espagnet P."/>
            <person name="Pouilly N."/>
            <person name="Raftis F."/>
            <person name="Sallet E."/>
            <person name="Schiex T."/>
            <person name="Thomas J."/>
            <person name="Vandecasteele C."/>
            <person name="Vares D."/>
            <person name="Vear F."/>
            <person name="Vautrin S."/>
            <person name="Crespi M."/>
            <person name="Mangin B."/>
            <person name="Burke J.M."/>
            <person name="Salse J."/>
            <person name="Munos S."/>
            <person name="Vincourt P."/>
            <person name="Rieseberg L.H."/>
            <person name="Langlade N.B."/>
        </authorList>
    </citation>
    <scope>NUCLEOTIDE SEQUENCE [LARGE SCALE GENOMIC DNA]</scope>
    <source>
        <strain evidence="6">cv. SF193</strain>
        <tissue evidence="4">Leaves</tissue>
    </source>
</reference>
<dbReference type="PANTHER" id="PTHR27001">
    <property type="entry name" value="OS01G0253100 PROTEIN"/>
    <property type="match status" value="1"/>
</dbReference>
<dbReference type="STRING" id="4232.A0A251UCK6"/>
<dbReference type="GO" id="GO:0007165">
    <property type="term" value="P:signal transduction"/>
    <property type="evidence" value="ECO:0000318"/>
    <property type="project" value="GO_Central"/>
</dbReference>
<dbReference type="OMA" id="CAPEYLC"/>
<evidence type="ECO:0000256" key="1">
    <source>
        <dbReference type="ARBA" id="ARBA00022741"/>
    </source>
</evidence>
<dbReference type="Gene3D" id="3.30.200.20">
    <property type="entry name" value="Phosphorylase Kinase, domain 1"/>
    <property type="match status" value="1"/>
</dbReference>
<dbReference type="Gene3D" id="1.10.510.10">
    <property type="entry name" value="Transferase(Phosphotransferase) domain 1"/>
    <property type="match status" value="1"/>
</dbReference>
<dbReference type="GO" id="GO:0004672">
    <property type="term" value="F:protein kinase activity"/>
    <property type="evidence" value="ECO:0000318"/>
    <property type="project" value="GO_Central"/>
</dbReference>
<keyword evidence="2" id="KW-0067">ATP-binding</keyword>
<dbReference type="InParanoid" id="A0A251UCK6"/>
<proteinExistence type="predicted"/>